<dbReference type="InterPro" id="IPR036034">
    <property type="entry name" value="PDZ_sf"/>
</dbReference>
<evidence type="ECO:0000256" key="5">
    <source>
        <dbReference type="ARBA" id="ARBA00023034"/>
    </source>
</evidence>
<keyword evidence="3 9" id="KW-0256">Endoplasmic reticulum</keyword>
<evidence type="ECO:0000256" key="6">
    <source>
        <dbReference type="ARBA" id="ARBA00038179"/>
    </source>
</evidence>
<dbReference type="FunFam" id="3.30.450.70:FF:000009">
    <property type="entry name" value="Trafficking protein particle complex 4"/>
    <property type="match status" value="1"/>
</dbReference>
<evidence type="ECO:0000256" key="7">
    <source>
        <dbReference type="ARBA" id="ARBA00046052"/>
    </source>
</evidence>
<dbReference type="SMART" id="SM01399">
    <property type="entry name" value="Sybindin"/>
    <property type="match status" value="1"/>
</dbReference>
<keyword evidence="10" id="KW-1185">Reference proteome</keyword>
<organism evidence="10 11">
    <name type="scientific">Acanthaster planci</name>
    <name type="common">Crown-of-thorns starfish</name>
    <dbReference type="NCBI Taxonomy" id="133434"/>
    <lineage>
        <taxon>Eukaryota</taxon>
        <taxon>Metazoa</taxon>
        <taxon>Echinodermata</taxon>
        <taxon>Eleutherozoa</taxon>
        <taxon>Asterozoa</taxon>
        <taxon>Asteroidea</taxon>
        <taxon>Valvatacea</taxon>
        <taxon>Valvatida</taxon>
        <taxon>Acanthasteridae</taxon>
        <taxon>Acanthaster</taxon>
    </lineage>
</organism>
<dbReference type="GO" id="GO:0006888">
    <property type="term" value="P:endoplasmic reticulum to Golgi vesicle-mediated transport"/>
    <property type="evidence" value="ECO:0007669"/>
    <property type="project" value="UniProtKB-UniRule"/>
</dbReference>
<dbReference type="CDD" id="cd14856">
    <property type="entry name" value="TRAPPC4_synbindin"/>
    <property type="match status" value="1"/>
</dbReference>
<dbReference type="InterPro" id="IPR011012">
    <property type="entry name" value="Longin-like_dom_sf"/>
</dbReference>
<dbReference type="OrthoDB" id="246406at2759"/>
<evidence type="ECO:0000313" key="11">
    <source>
        <dbReference type="RefSeq" id="XP_022097663.1"/>
    </source>
</evidence>
<dbReference type="GO" id="GO:0030008">
    <property type="term" value="C:TRAPP complex"/>
    <property type="evidence" value="ECO:0007669"/>
    <property type="project" value="UniProtKB-UniRule"/>
</dbReference>
<dbReference type="SUPFAM" id="SSF64356">
    <property type="entry name" value="SNARE-like"/>
    <property type="match status" value="1"/>
</dbReference>
<keyword evidence="4 9" id="KW-0931">ER-Golgi transport</keyword>
<accession>A0A8B7YWH1</accession>
<dbReference type="PANTHER" id="PTHR23249:SF15">
    <property type="entry name" value="TRAFFICKING PROTEIN PARTICLE COMPLEX SUBUNIT 4"/>
    <property type="match status" value="1"/>
</dbReference>
<evidence type="ECO:0000256" key="4">
    <source>
        <dbReference type="ARBA" id="ARBA00022892"/>
    </source>
</evidence>
<keyword evidence="5 9" id="KW-0333">Golgi apparatus</keyword>
<sequence>MPIYSVYVINRAGGLIYQMDHTQPKTEVEKTFSFPLELTLKIYDERVVVSFGQRDGIKVGHTILGINGEPVRGRQLEDGRDVLEMIANPENYPIAIKFGRPKLSTNERIMLASMFHSLYAIGSQLSPAQKSSGIQVLETDSFKLHCLQTLSGIKLIVLADPKQGGIDALLKKIYEVYSDFALKNPFYSIDMPIRCQLFDDNLKAVLETAERLSMYSSGIN</sequence>
<comment type="subunit">
    <text evidence="9">Part of the multisubunit transport protein particle (TRAPP) complex.</text>
</comment>
<comment type="function">
    <text evidence="7">Core component of the TRAPP complexes which has a function of guanine nucleotide exchange factor activity for Rab1 GTPase. Plays a role in vesicular transport from endoplasmic reticulum to Golgi and autophagy. May play a role in dendrite postsynaptic membrane trafficking.</text>
</comment>
<dbReference type="CTD" id="51399"/>
<evidence type="ECO:0000313" key="10">
    <source>
        <dbReference type="Proteomes" id="UP000694845"/>
    </source>
</evidence>
<reference evidence="11" key="1">
    <citation type="submission" date="2025-08" db="UniProtKB">
        <authorList>
            <consortium name="RefSeq"/>
        </authorList>
    </citation>
    <scope>IDENTIFICATION</scope>
</reference>
<comment type="similarity">
    <text evidence="6">Belongs to the TRAPP small subunits family. TRAPPC4 subfamily.</text>
</comment>
<dbReference type="InterPro" id="IPR007233">
    <property type="entry name" value="TRAPPC"/>
</dbReference>
<dbReference type="GeneID" id="110983061"/>
<dbReference type="SUPFAM" id="SSF50156">
    <property type="entry name" value="PDZ domain-like"/>
    <property type="match status" value="1"/>
</dbReference>
<comment type="subunit">
    <text evidence="8">Component of the multisubunit TRAPP (transport protein particle) complex, which includes at least TRAPPC2, TRAPPC2L, TRAPPC3, TRAPPC3L, TRAPPC4, TRAPPC5, TRAPPC8, TRAPPC9, TRAPPC10, TRAPPC11 and TRAPPC12. Interacts with SDC2.</text>
</comment>
<dbReference type="Proteomes" id="UP000694845">
    <property type="component" value="Unplaced"/>
</dbReference>
<dbReference type="AlphaFoldDB" id="A0A8B7YWH1"/>
<dbReference type="GO" id="GO:0005794">
    <property type="term" value="C:Golgi apparatus"/>
    <property type="evidence" value="ECO:0007669"/>
    <property type="project" value="UniProtKB-SubCell"/>
</dbReference>
<evidence type="ECO:0000256" key="8">
    <source>
        <dbReference type="ARBA" id="ARBA00046941"/>
    </source>
</evidence>
<evidence type="ECO:0000256" key="9">
    <source>
        <dbReference type="RuleBase" id="RU366065"/>
    </source>
</evidence>
<evidence type="ECO:0000256" key="1">
    <source>
        <dbReference type="ARBA" id="ARBA00004555"/>
    </source>
</evidence>
<gene>
    <name evidence="11" type="primary">LOC110983061</name>
</gene>
<keyword evidence="2 9" id="KW-0813">Transport</keyword>
<comment type="subcellular location">
    <subcellularLocation>
        <location evidence="9">Endoplasmic reticulum</location>
    </subcellularLocation>
    <subcellularLocation>
        <location evidence="9">Golgi apparatus</location>
        <location evidence="9">cis-Golgi network</location>
    </subcellularLocation>
    <subcellularLocation>
        <location evidence="1">Golgi apparatus</location>
    </subcellularLocation>
</comment>
<dbReference type="OMA" id="GQRDGIN"/>
<dbReference type="Pfam" id="PF04099">
    <property type="entry name" value="Sybindin"/>
    <property type="match status" value="1"/>
</dbReference>
<dbReference type="PANTHER" id="PTHR23249">
    <property type="entry name" value="TRAFFICKING PROTEIN PARTICLE COMPLEX SUBUNIT"/>
    <property type="match status" value="1"/>
</dbReference>
<protein>
    <recommendedName>
        <fullName evidence="9">Trafficking protein particle complex subunit</fullName>
    </recommendedName>
</protein>
<dbReference type="KEGG" id="aplc:110983061"/>
<dbReference type="RefSeq" id="XP_022097663.1">
    <property type="nucleotide sequence ID" value="XM_022241971.1"/>
</dbReference>
<proteinExistence type="inferred from homology"/>
<dbReference type="Gene3D" id="3.30.450.70">
    <property type="match status" value="1"/>
</dbReference>
<name>A0A8B7YWH1_ACAPL</name>
<evidence type="ECO:0000256" key="2">
    <source>
        <dbReference type="ARBA" id="ARBA00022448"/>
    </source>
</evidence>
<dbReference type="GO" id="GO:0005783">
    <property type="term" value="C:endoplasmic reticulum"/>
    <property type="evidence" value="ECO:0007669"/>
    <property type="project" value="UniProtKB-SubCell"/>
</dbReference>
<evidence type="ECO:0000256" key="3">
    <source>
        <dbReference type="ARBA" id="ARBA00022824"/>
    </source>
</evidence>